<protein>
    <submittedName>
        <fullName evidence="1">Uncharacterized protein</fullName>
    </submittedName>
</protein>
<sequence>MESVQKPFEVRNITLPVICGGKTQSTSPIKCVPDKNGLHIRNLHIKLRLIGLKVSGKEQFLSGRSTTAHDRSHGIFNIRESILRLDVL</sequence>
<reference evidence="2" key="1">
    <citation type="submission" date="2011-05" db="EMBL/GenBank/DDBJ databases">
        <authorList>
            <person name="Richards S.R."/>
            <person name="Qu J."/>
            <person name="Jiang H."/>
            <person name="Jhangiani S.N."/>
            <person name="Agravi P."/>
            <person name="Goodspeed R."/>
            <person name="Gross S."/>
            <person name="Mandapat C."/>
            <person name="Jackson L."/>
            <person name="Mathew T."/>
            <person name="Pu L."/>
            <person name="Thornton R."/>
            <person name="Saada N."/>
            <person name="Wilczek-Boney K.B."/>
            <person name="Lee S."/>
            <person name="Kovar C."/>
            <person name="Wu Y."/>
            <person name="Scherer S.E."/>
            <person name="Worley K.C."/>
            <person name="Muzny D.M."/>
            <person name="Gibbs R."/>
        </authorList>
    </citation>
    <scope>NUCLEOTIDE SEQUENCE</scope>
    <source>
        <strain evidence="2">Brora</strain>
    </source>
</reference>
<dbReference type="AlphaFoldDB" id="T1JAN9"/>
<dbReference type="Proteomes" id="UP000014500">
    <property type="component" value="Unassembled WGS sequence"/>
</dbReference>
<keyword evidence="2" id="KW-1185">Reference proteome</keyword>
<dbReference type="HOGENOM" id="CLU_2471919_0_0_1"/>
<name>T1JAN9_STRMM</name>
<dbReference type="EnsemblMetazoa" id="SMAR010808-RA">
    <property type="protein sequence ID" value="SMAR010808-PA"/>
    <property type="gene ID" value="SMAR010808"/>
</dbReference>
<dbReference type="EMBL" id="JH432001">
    <property type="status" value="NOT_ANNOTATED_CDS"/>
    <property type="molecule type" value="Genomic_DNA"/>
</dbReference>
<organism evidence="1 2">
    <name type="scientific">Strigamia maritima</name>
    <name type="common">European centipede</name>
    <name type="synonym">Geophilus maritimus</name>
    <dbReference type="NCBI Taxonomy" id="126957"/>
    <lineage>
        <taxon>Eukaryota</taxon>
        <taxon>Metazoa</taxon>
        <taxon>Ecdysozoa</taxon>
        <taxon>Arthropoda</taxon>
        <taxon>Myriapoda</taxon>
        <taxon>Chilopoda</taxon>
        <taxon>Pleurostigmophora</taxon>
        <taxon>Geophilomorpha</taxon>
        <taxon>Linotaeniidae</taxon>
        <taxon>Strigamia</taxon>
    </lineage>
</organism>
<evidence type="ECO:0000313" key="2">
    <source>
        <dbReference type="Proteomes" id="UP000014500"/>
    </source>
</evidence>
<evidence type="ECO:0000313" key="1">
    <source>
        <dbReference type="EnsemblMetazoa" id="SMAR010808-PA"/>
    </source>
</evidence>
<proteinExistence type="predicted"/>
<reference evidence="1" key="2">
    <citation type="submission" date="2015-02" db="UniProtKB">
        <authorList>
            <consortium name="EnsemblMetazoa"/>
        </authorList>
    </citation>
    <scope>IDENTIFICATION</scope>
</reference>
<accession>T1JAN9</accession>